<dbReference type="InterPro" id="IPR001638">
    <property type="entry name" value="Solute-binding_3/MltF_N"/>
</dbReference>
<name>A0ABU2DTR3_9MICC</name>
<accession>A0ABU2DTR3</accession>
<feature type="region of interest" description="Disordered" evidence="5">
    <location>
        <begin position="283"/>
        <end position="330"/>
    </location>
</feature>
<gene>
    <name evidence="8" type="ORF">RIL96_09380</name>
</gene>
<dbReference type="SMART" id="SM00079">
    <property type="entry name" value="PBPe"/>
    <property type="match status" value="1"/>
</dbReference>
<evidence type="ECO:0000256" key="4">
    <source>
        <dbReference type="RuleBase" id="RU003744"/>
    </source>
</evidence>
<dbReference type="InterPro" id="IPR001320">
    <property type="entry name" value="Iontro_rcpt_C"/>
</dbReference>
<organism evidence="8 9">
    <name type="scientific">Nesterenkonia aerolata</name>
    <dbReference type="NCBI Taxonomy" id="3074079"/>
    <lineage>
        <taxon>Bacteria</taxon>
        <taxon>Bacillati</taxon>
        <taxon>Actinomycetota</taxon>
        <taxon>Actinomycetes</taxon>
        <taxon>Micrococcales</taxon>
        <taxon>Micrococcaceae</taxon>
        <taxon>Nesterenkonia</taxon>
    </lineage>
</organism>
<evidence type="ECO:0000313" key="9">
    <source>
        <dbReference type="Proteomes" id="UP001251870"/>
    </source>
</evidence>
<dbReference type="SUPFAM" id="SSF53850">
    <property type="entry name" value="Periplasmic binding protein-like II"/>
    <property type="match status" value="1"/>
</dbReference>
<feature type="domain" description="Solute-binding protein family 3/N-terminal" evidence="6">
    <location>
        <begin position="73"/>
        <end position="291"/>
    </location>
</feature>
<evidence type="ECO:0000256" key="5">
    <source>
        <dbReference type="SAM" id="MobiDB-lite"/>
    </source>
</evidence>
<dbReference type="SMART" id="SM00062">
    <property type="entry name" value="PBPb"/>
    <property type="match status" value="1"/>
</dbReference>
<dbReference type="EMBL" id="JAVKGR010000011">
    <property type="protein sequence ID" value="MDR8019770.1"/>
    <property type="molecule type" value="Genomic_DNA"/>
</dbReference>
<protein>
    <submittedName>
        <fullName evidence="8">ABC transporter substrate-binding protein</fullName>
    </submittedName>
</protein>
<keyword evidence="3" id="KW-0732">Signal</keyword>
<sequence>MKLHADADERVITPWAKALGIASIGALALTACGGDGEDSDQPGEGEAEAEAQVEADLDVDIDSESLELITEGTLQVCSDVPYPPFEYFDEDGDVVGFDVDIAQGIADVLGVELEVVQTGFEGIQSGVALNSESCDLAISGMTITEERAGNMLFSEPYLDDNLALMSPVDSEISGLDDLDGVTVGVQADTTGDEYATSEGFETREYPDSGLLLQGLESGQVDAAIGNISILGYQAGENEDFGFDEEIDTGEQLGIAAQSDNQDLIDAVDEILAEMDASGYMDDIEEQWFGDGETPDEGEDEGDDSGDEDGDNDADDEDDAAEDSDEDEGDS</sequence>
<proteinExistence type="inferred from homology"/>
<dbReference type="PROSITE" id="PS51257">
    <property type="entry name" value="PROKAR_LIPOPROTEIN"/>
    <property type="match status" value="1"/>
</dbReference>
<evidence type="ECO:0000259" key="7">
    <source>
        <dbReference type="SMART" id="SM00079"/>
    </source>
</evidence>
<dbReference type="Pfam" id="PF00497">
    <property type="entry name" value="SBP_bac_3"/>
    <property type="match status" value="1"/>
</dbReference>
<evidence type="ECO:0000259" key="6">
    <source>
        <dbReference type="SMART" id="SM00062"/>
    </source>
</evidence>
<dbReference type="Gene3D" id="3.40.190.10">
    <property type="entry name" value="Periplasmic binding protein-like II"/>
    <property type="match status" value="2"/>
</dbReference>
<comment type="caution">
    <text evidence="8">The sequence shown here is derived from an EMBL/GenBank/DDBJ whole genome shotgun (WGS) entry which is preliminary data.</text>
</comment>
<dbReference type="Proteomes" id="UP001251870">
    <property type="component" value="Unassembled WGS sequence"/>
</dbReference>
<dbReference type="RefSeq" id="WP_310548762.1">
    <property type="nucleotide sequence ID" value="NZ_JAVKGR010000011.1"/>
</dbReference>
<keyword evidence="9" id="KW-1185">Reference proteome</keyword>
<dbReference type="PROSITE" id="PS01039">
    <property type="entry name" value="SBP_BACTERIAL_3"/>
    <property type="match status" value="1"/>
</dbReference>
<evidence type="ECO:0000256" key="3">
    <source>
        <dbReference type="ARBA" id="ARBA00022729"/>
    </source>
</evidence>
<feature type="domain" description="Ionotropic glutamate receptor C-terminal" evidence="7">
    <location>
        <begin position="73"/>
        <end position="290"/>
    </location>
</feature>
<comment type="subcellular location">
    <subcellularLocation>
        <location evidence="1">Cell envelope</location>
    </subcellularLocation>
</comment>
<reference evidence="8 9" key="1">
    <citation type="submission" date="2023-09" db="EMBL/GenBank/DDBJ databases">
        <title>Description of three actinobacteria isolated from air of manufacturing shop in a pharmaceutical factory.</title>
        <authorList>
            <person name="Zhang D.-F."/>
        </authorList>
    </citation>
    <scope>NUCLEOTIDE SEQUENCE [LARGE SCALE GENOMIC DNA]</scope>
    <source>
        <strain evidence="8 9">LY-0111</strain>
    </source>
</reference>
<evidence type="ECO:0000313" key="8">
    <source>
        <dbReference type="EMBL" id="MDR8019770.1"/>
    </source>
</evidence>
<evidence type="ECO:0000256" key="1">
    <source>
        <dbReference type="ARBA" id="ARBA00004196"/>
    </source>
</evidence>
<comment type="similarity">
    <text evidence="2 4">Belongs to the bacterial solute-binding protein 3 family.</text>
</comment>
<dbReference type="PANTHER" id="PTHR35936:SF17">
    <property type="entry name" value="ARGININE-BINDING EXTRACELLULAR PROTEIN ARTP"/>
    <property type="match status" value="1"/>
</dbReference>
<evidence type="ECO:0000256" key="2">
    <source>
        <dbReference type="ARBA" id="ARBA00010333"/>
    </source>
</evidence>
<dbReference type="PANTHER" id="PTHR35936">
    <property type="entry name" value="MEMBRANE-BOUND LYTIC MUREIN TRANSGLYCOSYLASE F"/>
    <property type="match status" value="1"/>
</dbReference>
<dbReference type="InterPro" id="IPR018313">
    <property type="entry name" value="SBP_3_CS"/>
</dbReference>
<dbReference type="CDD" id="cd13530">
    <property type="entry name" value="PBP2_peptides_like"/>
    <property type="match status" value="1"/>
</dbReference>